<comment type="caution">
    <text evidence="2">The sequence shown here is derived from an EMBL/GenBank/DDBJ whole genome shotgun (WGS) entry which is preliminary data.</text>
</comment>
<evidence type="ECO:0000313" key="3">
    <source>
        <dbReference type="Proteomes" id="UP000564536"/>
    </source>
</evidence>
<organism evidence="2 3">
    <name type="scientific">Listeria weihenstephanensis</name>
    <dbReference type="NCBI Taxonomy" id="1006155"/>
    <lineage>
        <taxon>Bacteria</taxon>
        <taxon>Bacillati</taxon>
        <taxon>Bacillota</taxon>
        <taxon>Bacilli</taxon>
        <taxon>Bacillales</taxon>
        <taxon>Listeriaceae</taxon>
        <taxon>Listeria</taxon>
    </lineage>
</organism>
<proteinExistence type="predicted"/>
<evidence type="ECO:0000256" key="1">
    <source>
        <dbReference type="SAM" id="Phobius"/>
    </source>
</evidence>
<dbReference type="Proteomes" id="UP000564536">
    <property type="component" value="Unassembled WGS sequence"/>
</dbReference>
<feature type="transmembrane region" description="Helical" evidence="1">
    <location>
        <begin position="53"/>
        <end position="71"/>
    </location>
</feature>
<evidence type="ECO:0000313" key="2">
    <source>
        <dbReference type="EMBL" id="MBC1499416.1"/>
    </source>
</evidence>
<gene>
    <name evidence="2" type="ORF">HB943_02295</name>
</gene>
<protein>
    <submittedName>
        <fullName evidence="2">Uncharacterized protein</fullName>
    </submittedName>
</protein>
<dbReference type="EMBL" id="JAARRL010000002">
    <property type="protein sequence ID" value="MBC1499416.1"/>
    <property type="molecule type" value="Genomic_DNA"/>
</dbReference>
<keyword evidence="1" id="KW-0812">Transmembrane</keyword>
<sequence length="138" mass="15415">MKDQKYDDSVEGVALVMLLYNLLTGLFFILSGNQIIEHSLLYQRMGNLLTMDAWGLLFLSSSLFLLAGIIVKSKKAYVFLLFGGTIGASVMLLYAIARIDTSDYSLFASRYAMLGILQVGIAFYGGYSAWYHKKKRVS</sequence>
<keyword evidence="1" id="KW-0472">Membrane</keyword>
<feature type="transmembrane region" description="Helical" evidence="1">
    <location>
        <begin position="111"/>
        <end position="130"/>
    </location>
</feature>
<dbReference type="AlphaFoldDB" id="A0A841Z511"/>
<feature type="transmembrane region" description="Helical" evidence="1">
    <location>
        <begin position="78"/>
        <end position="99"/>
    </location>
</feature>
<accession>A0A841Z511</accession>
<feature type="transmembrane region" description="Helical" evidence="1">
    <location>
        <begin position="12"/>
        <end position="33"/>
    </location>
</feature>
<name>A0A841Z511_9LIST</name>
<reference evidence="2 3" key="1">
    <citation type="submission" date="2020-03" db="EMBL/GenBank/DDBJ databases">
        <title>Soil Listeria distribution.</title>
        <authorList>
            <person name="Liao J."/>
            <person name="Wiedmann M."/>
        </authorList>
    </citation>
    <scope>NUCLEOTIDE SEQUENCE [LARGE SCALE GENOMIC DNA]</scope>
    <source>
        <strain evidence="2 3">FSL L7-1523</strain>
    </source>
</reference>
<keyword evidence="1" id="KW-1133">Transmembrane helix</keyword>
<dbReference type="RefSeq" id="WP_185424357.1">
    <property type="nucleotide sequence ID" value="NZ_JAARRL010000002.1"/>
</dbReference>